<evidence type="ECO:0000256" key="5">
    <source>
        <dbReference type="ARBA" id="ARBA00007769"/>
    </source>
</evidence>
<evidence type="ECO:0000259" key="17">
    <source>
        <dbReference type="SMART" id="SM01329"/>
    </source>
</evidence>
<dbReference type="EC" id="2.1.1.33" evidence="16"/>
<dbReference type="GO" id="GO:0008176">
    <property type="term" value="F:tRNA (guanine(46)-N7)-methyltransferase activity"/>
    <property type="evidence" value="ECO:0007669"/>
    <property type="project" value="UniProtKB-UniRule"/>
</dbReference>
<comment type="cofactor">
    <cofactor evidence="3">
        <name>Mg(2+)</name>
        <dbReference type="ChEBI" id="CHEBI:18420"/>
    </cofactor>
</comment>
<comment type="similarity">
    <text evidence="5">Belongs to the isocitrate and isopropylmalate dehydrogenases family.</text>
</comment>
<dbReference type="AlphaFoldDB" id="A0A9D1FBH7"/>
<keyword evidence="15" id="KW-0464">Manganese</keyword>
<dbReference type="PANTHER" id="PTHR11822:SF21">
    <property type="entry name" value="ISOCITRATE DEHYDROGENASE [NADP], MITOCHONDRIAL"/>
    <property type="match status" value="1"/>
</dbReference>
<dbReference type="NCBIfam" id="TIGR00091">
    <property type="entry name" value="tRNA (guanosine(46)-N7)-methyltransferase TrmB"/>
    <property type="match status" value="1"/>
</dbReference>
<keyword evidence="12" id="KW-0460">Magnesium</keyword>
<evidence type="ECO:0000256" key="11">
    <source>
        <dbReference type="ARBA" id="ARBA00022723"/>
    </source>
</evidence>
<keyword evidence="8 16" id="KW-0808">Transferase</keyword>
<dbReference type="NCBIfam" id="TIGR00127">
    <property type="entry name" value="nadp_idh_euk"/>
    <property type="match status" value="1"/>
</dbReference>
<dbReference type="CDD" id="cd02440">
    <property type="entry name" value="AdoMet_MTases"/>
    <property type="match status" value="1"/>
</dbReference>
<dbReference type="SMART" id="SM01329">
    <property type="entry name" value="Iso_dh"/>
    <property type="match status" value="1"/>
</dbReference>
<dbReference type="InterPro" id="IPR004790">
    <property type="entry name" value="Isocitrate_DH_NADP"/>
</dbReference>
<comment type="cofactor">
    <cofactor evidence="2">
        <name>Mn(2+)</name>
        <dbReference type="ChEBI" id="CHEBI:29035"/>
    </cofactor>
</comment>
<comment type="caution">
    <text evidence="18">The sequence shown here is derived from an EMBL/GenBank/DDBJ whole genome shotgun (WGS) entry which is preliminary data.</text>
</comment>
<name>A0A9D1FBH7_9FIRM</name>
<evidence type="ECO:0000313" key="19">
    <source>
        <dbReference type="Proteomes" id="UP000886741"/>
    </source>
</evidence>
<dbReference type="InterPro" id="IPR003358">
    <property type="entry name" value="tRNA_(Gua-N-7)_MeTrfase_Trmb"/>
</dbReference>
<feature type="binding site" evidence="16">
    <location>
        <position position="96"/>
    </location>
    <ligand>
        <name>S-adenosyl-L-methionine</name>
        <dbReference type="ChEBI" id="CHEBI:59789"/>
    </ligand>
</feature>
<feature type="binding site" evidence="16">
    <location>
        <position position="69"/>
    </location>
    <ligand>
        <name>S-adenosyl-L-methionine</name>
        <dbReference type="ChEBI" id="CHEBI:59789"/>
    </ligand>
</feature>
<reference evidence="18" key="1">
    <citation type="submission" date="2020-10" db="EMBL/GenBank/DDBJ databases">
        <authorList>
            <person name="Gilroy R."/>
        </authorList>
    </citation>
    <scope>NUCLEOTIDE SEQUENCE</scope>
    <source>
        <strain evidence="18">ChiBcec16-1751</strain>
    </source>
</reference>
<evidence type="ECO:0000256" key="8">
    <source>
        <dbReference type="ARBA" id="ARBA00022679"/>
    </source>
</evidence>
<feature type="domain" description="Isopropylmalate dehydrogenase-like" evidence="17">
    <location>
        <begin position="230"/>
        <end position="615"/>
    </location>
</feature>
<evidence type="ECO:0000256" key="16">
    <source>
        <dbReference type="HAMAP-Rule" id="MF_01057"/>
    </source>
</evidence>
<keyword evidence="11" id="KW-0479">Metal-binding</keyword>
<proteinExistence type="inferred from homology"/>
<dbReference type="SUPFAM" id="SSF53335">
    <property type="entry name" value="S-adenosyl-L-methionine-dependent methyltransferases"/>
    <property type="match status" value="1"/>
</dbReference>
<comment type="similarity">
    <text evidence="16">Belongs to the class I-like SAM-binding methyltransferase superfamily. TrmB family.</text>
</comment>
<dbReference type="GO" id="GO:0004450">
    <property type="term" value="F:isocitrate dehydrogenase (NADP+) activity"/>
    <property type="evidence" value="ECO:0007669"/>
    <property type="project" value="UniProtKB-UniRule"/>
</dbReference>
<comment type="catalytic activity">
    <reaction evidence="1 16">
        <text>guanosine(46) in tRNA + S-adenosyl-L-methionine = N(7)-methylguanosine(46) in tRNA + S-adenosyl-L-homocysteine</text>
        <dbReference type="Rhea" id="RHEA:42708"/>
        <dbReference type="Rhea" id="RHEA-COMP:10188"/>
        <dbReference type="Rhea" id="RHEA-COMP:10189"/>
        <dbReference type="ChEBI" id="CHEBI:57856"/>
        <dbReference type="ChEBI" id="CHEBI:59789"/>
        <dbReference type="ChEBI" id="CHEBI:74269"/>
        <dbReference type="ChEBI" id="CHEBI:74480"/>
        <dbReference type="EC" id="2.1.1.33"/>
    </reaction>
</comment>
<evidence type="ECO:0000256" key="3">
    <source>
        <dbReference type="ARBA" id="ARBA00001946"/>
    </source>
</evidence>
<evidence type="ECO:0000256" key="12">
    <source>
        <dbReference type="ARBA" id="ARBA00022842"/>
    </source>
</evidence>
<dbReference type="Pfam" id="PF00180">
    <property type="entry name" value="Iso_dh"/>
    <property type="match status" value="1"/>
</dbReference>
<evidence type="ECO:0000256" key="13">
    <source>
        <dbReference type="ARBA" id="ARBA00022857"/>
    </source>
</evidence>
<dbReference type="Gene3D" id="3.40.50.150">
    <property type="entry name" value="Vaccinia Virus protein VP39"/>
    <property type="match status" value="1"/>
</dbReference>
<dbReference type="InterPro" id="IPR019818">
    <property type="entry name" value="IsoCit/isopropylmalate_DH_CS"/>
</dbReference>
<dbReference type="GO" id="GO:0051287">
    <property type="term" value="F:NAD binding"/>
    <property type="evidence" value="ECO:0007669"/>
    <property type="project" value="InterPro"/>
</dbReference>
<dbReference type="InterPro" id="IPR055361">
    <property type="entry name" value="tRNA_methyltr_TrmB_bact"/>
</dbReference>
<feature type="binding site" evidence="16">
    <location>
        <position position="154"/>
    </location>
    <ligand>
        <name>substrate</name>
    </ligand>
</feature>
<evidence type="ECO:0000256" key="1">
    <source>
        <dbReference type="ARBA" id="ARBA00000142"/>
    </source>
</evidence>
<evidence type="ECO:0000256" key="4">
    <source>
        <dbReference type="ARBA" id="ARBA00003015"/>
    </source>
</evidence>
<feature type="binding site" evidence="16">
    <location>
        <position position="44"/>
    </location>
    <ligand>
        <name>S-adenosyl-L-methionine</name>
        <dbReference type="ChEBI" id="CHEBI:59789"/>
    </ligand>
</feature>
<evidence type="ECO:0000256" key="6">
    <source>
        <dbReference type="ARBA" id="ARBA00022532"/>
    </source>
</evidence>
<dbReference type="GO" id="GO:0006102">
    <property type="term" value="P:isocitrate metabolic process"/>
    <property type="evidence" value="ECO:0007669"/>
    <property type="project" value="UniProtKB-UniRule"/>
</dbReference>
<dbReference type="Proteomes" id="UP000886741">
    <property type="component" value="Unassembled WGS sequence"/>
</dbReference>
<dbReference type="EMBL" id="DVJJ01000171">
    <property type="protein sequence ID" value="HIS65885.1"/>
    <property type="molecule type" value="Genomic_DNA"/>
</dbReference>
<keyword evidence="13" id="KW-0521">NADP</keyword>
<dbReference type="PROSITE" id="PS51625">
    <property type="entry name" value="SAM_MT_TRMB"/>
    <property type="match status" value="1"/>
</dbReference>
<dbReference type="GO" id="GO:0006099">
    <property type="term" value="P:tricarboxylic acid cycle"/>
    <property type="evidence" value="ECO:0007669"/>
    <property type="project" value="UniProtKB-KW"/>
</dbReference>
<keyword evidence="14 18" id="KW-0560">Oxidoreductase</keyword>
<gene>
    <name evidence="16" type="primary">trmB</name>
    <name evidence="18" type="ORF">IAA83_11070</name>
</gene>
<evidence type="ECO:0000256" key="7">
    <source>
        <dbReference type="ARBA" id="ARBA00022603"/>
    </source>
</evidence>
<keyword evidence="9 16" id="KW-0949">S-adenosyl-L-methionine</keyword>
<reference evidence="18" key="2">
    <citation type="journal article" date="2021" name="PeerJ">
        <title>Extensive microbial diversity within the chicken gut microbiome revealed by metagenomics and culture.</title>
        <authorList>
            <person name="Gilroy R."/>
            <person name="Ravi A."/>
            <person name="Getino M."/>
            <person name="Pursley I."/>
            <person name="Horton D.L."/>
            <person name="Alikhan N.F."/>
            <person name="Baker D."/>
            <person name="Gharbi K."/>
            <person name="Hall N."/>
            <person name="Watson M."/>
            <person name="Adriaenssens E.M."/>
            <person name="Foster-Nyarko E."/>
            <person name="Jarju S."/>
            <person name="Secka A."/>
            <person name="Antonio M."/>
            <person name="Oren A."/>
            <person name="Chaudhuri R.R."/>
            <person name="La Ragione R."/>
            <person name="Hildebrand F."/>
            <person name="Pallen M.J."/>
        </authorList>
    </citation>
    <scope>NUCLEOTIDE SEQUENCE</scope>
    <source>
        <strain evidence="18">ChiBcec16-1751</strain>
    </source>
</reference>
<evidence type="ECO:0000256" key="9">
    <source>
        <dbReference type="ARBA" id="ARBA00022691"/>
    </source>
</evidence>
<dbReference type="NCBIfam" id="NF006156">
    <property type="entry name" value="PRK08299.1"/>
    <property type="match status" value="1"/>
</dbReference>
<dbReference type="Pfam" id="PF02390">
    <property type="entry name" value="Methyltransf_4"/>
    <property type="match status" value="1"/>
</dbReference>
<dbReference type="NCBIfam" id="NF001080">
    <property type="entry name" value="PRK00121.2-2"/>
    <property type="match status" value="1"/>
</dbReference>
<accession>A0A9D1FBH7</accession>
<organism evidence="18 19">
    <name type="scientific">Candidatus Avoscillospira avistercoris</name>
    <dbReference type="NCBI Taxonomy" id="2840707"/>
    <lineage>
        <taxon>Bacteria</taxon>
        <taxon>Bacillati</taxon>
        <taxon>Bacillota</taxon>
        <taxon>Clostridia</taxon>
        <taxon>Eubacteriales</taxon>
        <taxon>Oscillospiraceae</taxon>
        <taxon>Oscillospiraceae incertae sedis</taxon>
        <taxon>Candidatus Avoscillospira</taxon>
    </lineage>
</organism>
<sequence>MRMRKKPNLGPRMEACDRVWVRDPAALKGHWKALMPAAKEIRLEIGCGKGKFTVETAKAEPDVLLIALEKVPDAMVMAMEYAMREHLSNVFFIDADATVLPDLFAEGEVDLIYLNFCDPWPRNKTAKLRLTYRTFLDKYATVLCDGGQIHFKTDNRPLFDFSLDEFRRCNLEVRNVTNDLHRDGIVGIMTGYEERFHSLGTPINRCECIVHKDTYKRSEERMERIRMTTPLVEIDGDEMTRILWKSIKEQLILPFVDLKVDYYDLGLPKRDETGDQITHDCAEAIKKYGVGVKCATITPNAQRMTEYNLHEMWKSPNGTIRAALDGTVFRAPILVDGISPAVRNWKAPITIARHAYGDVYRGTEVRATAGGKAELVFTDKDGNESRQTIYDFECDGVVTGQYNKDSSIASFARSCFQYALDTKQDLWFSTKDTIAKKYDGTFKEIFQTIYDNEYKEKFKAAGLTYFYTLIDDAVARVIRSEGGLIWACKNYDGDVMSDMVSTAFGSLAMMTSVLVSPDGKYEYEAAHGTVTRHYYQYLEGKETSTNPMATIFAWTGALSKRGELDGNEALQTFAAKLEKACIDTIEGGTMTKDLAALWEKDKAHVVTSDGFLAAVRTRLERSL</sequence>
<dbReference type="GO" id="GO:0000287">
    <property type="term" value="F:magnesium ion binding"/>
    <property type="evidence" value="ECO:0007669"/>
    <property type="project" value="InterPro"/>
</dbReference>
<evidence type="ECO:0000256" key="10">
    <source>
        <dbReference type="ARBA" id="ARBA00022694"/>
    </source>
</evidence>
<comment type="pathway">
    <text evidence="16">tRNA modification; N(7)-methylguanine-tRNA biosynthesis.</text>
</comment>
<evidence type="ECO:0000256" key="15">
    <source>
        <dbReference type="ARBA" id="ARBA00023211"/>
    </source>
</evidence>
<dbReference type="SUPFAM" id="SSF53659">
    <property type="entry name" value="Isocitrate/Isopropylmalate dehydrogenase-like"/>
    <property type="match status" value="1"/>
</dbReference>
<keyword evidence="6" id="KW-0816">Tricarboxylic acid cycle</keyword>
<dbReference type="InterPro" id="IPR024084">
    <property type="entry name" value="IsoPropMal-DH-like_dom"/>
</dbReference>
<protein>
    <recommendedName>
        <fullName evidence="16">tRNA (guanine-N(7)-)-methyltransferase</fullName>
        <ecNumber evidence="16">2.1.1.33</ecNumber>
    </recommendedName>
    <alternativeName>
        <fullName evidence="16">tRNA (guanine(46)-N(7))-methyltransferase</fullName>
    </alternativeName>
    <alternativeName>
        <fullName evidence="16">tRNA(m7G46)-methyltransferase</fullName>
    </alternativeName>
</protein>
<evidence type="ECO:0000256" key="2">
    <source>
        <dbReference type="ARBA" id="ARBA00001936"/>
    </source>
</evidence>
<keyword evidence="7 16" id="KW-0489">Methyltransferase</keyword>
<evidence type="ECO:0000256" key="14">
    <source>
        <dbReference type="ARBA" id="ARBA00023002"/>
    </source>
</evidence>
<evidence type="ECO:0000313" key="18">
    <source>
        <dbReference type="EMBL" id="HIS65885.1"/>
    </source>
</evidence>
<comment type="function">
    <text evidence="4 16">Catalyzes the formation of N(7)-methylguanine at position 46 (m7G46) in tRNA.</text>
</comment>
<keyword evidence="10 16" id="KW-0819">tRNA processing</keyword>
<dbReference type="InterPro" id="IPR029063">
    <property type="entry name" value="SAM-dependent_MTases_sf"/>
</dbReference>
<dbReference type="Gene3D" id="3.40.718.10">
    <property type="entry name" value="Isopropylmalate Dehydrogenase"/>
    <property type="match status" value="1"/>
</dbReference>
<dbReference type="HAMAP" id="MF_01057">
    <property type="entry name" value="tRNA_methyltr_TrmB"/>
    <property type="match status" value="1"/>
</dbReference>
<feature type="binding site" evidence="16">
    <location>
        <begin position="190"/>
        <end position="193"/>
    </location>
    <ligand>
        <name>substrate</name>
    </ligand>
</feature>
<comment type="caution">
    <text evidence="16">Lacks conserved residue(s) required for the propagation of feature annotation.</text>
</comment>
<dbReference type="PROSITE" id="PS00470">
    <property type="entry name" value="IDH_IMDH"/>
    <property type="match status" value="1"/>
</dbReference>
<dbReference type="PANTHER" id="PTHR11822">
    <property type="entry name" value="NADP-SPECIFIC ISOCITRATE DEHYDROGENASE"/>
    <property type="match status" value="1"/>
</dbReference>
<feature type="binding site" evidence="16">
    <location>
        <position position="118"/>
    </location>
    <ligand>
        <name>S-adenosyl-L-methionine</name>
        <dbReference type="ChEBI" id="CHEBI:59789"/>
    </ligand>
</feature>